<dbReference type="PANTHER" id="PTHR11106">
    <property type="entry name" value="GANGLIOSIDE INDUCED DIFFERENTIATION ASSOCIATED PROTEIN 2-RELATED"/>
    <property type="match status" value="1"/>
</dbReference>
<dbReference type="OrthoDB" id="6133115at2759"/>
<dbReference type="GO" id="GO:0006974">
    <property type="term" value="P:DNA damage response"/>
    <property type="evidence" value="ECO:0007669"/>
    <property type="project" value="TreeGrafter"/>
</dbReference>
<dbReference type="GO" id="GO:0005654">
    <property type="term" value="C:nucleoplasm"/>
    <property type="evidence" value="ECO:0007669"/>
    <property type="project" value="TreeGrafter"/>
</dbReference>
<dbReference type="Pfam" id="PF01661">
    <property type="entry name" value="Macro"/>
    <property type="match status" value="1"/>
</dbReference>
<evidence type="ECO:0000313" key="3">
    <source>
        <dbReference type="RefSeq" id="XP_014475894.1"/>
    </source>
</evidence>
<accession>A0A6P3XDF7</accession>
<reference evidence="3" key="1">
    <citation type="submission" date="2025-08" db="UniProtKB">
        <authorList>
            <consortium name="RefSeq"/>
        </authorList>
    </citation>
    <scope>IDENTIFICATION</scope>
</reference>
<evidence type="ECO:0000313" key="2">
    <source>
        <dbReference type="Proteomes" id="UP000515204"/>
    </source>
</evidence>
<dbReference type="CDD" id="cd02908">
    <property type="entry name" value="Macro_OAADPr_deacetylase"/>
    <property type="match status" value="1"/>
</dbReference>
<gene>
    <name evidence="3" type="primary">LOC106745124</name>
</gene>
<dbReference type="AlphaFoldDB" id="A0A6P3XDF7"/>
<dbReference type="InterPro" id="IPR043472">
    <property type="entry name" value="Macro_dom-like"/>
</dbReference>
<dbReference type="Proteomes" id="UP000515204">
    <property type="component" value="Unplaced"/>
</dbReference>
<name>A0A6P3XDF7_DINQU</name>
<dbReference type="RefSeq" id="XP_014475894.1">
    <property type="nucleotide sequence ID" value="XM_014620408.1"/>
</dbReference>
<dbReference type="GO" id="GO:0140293">
    <property type="term" value="F:ADP-ribosylglutamate hydrolase activity"/>
    <property type="evidence" value="ECO:0007669"/>
    <property type="project" value="TreeGrafter"/>
</dbReference>
<dbReference type="InterPro" id="IPR002589">
    <property type="entry name" value="Macro_dom"/>
</dbReference>
<dbReference type="GO" id="GO:0140291">
    <property type="term" value="P:peptidyl-glutamate ADP-deribosylation"/>
    <property type="evidence" value="ECO:0007669"/>
    <property type="project" value="TreeGrafter"/>
</dbReference>
<dbReference type="PANTHER" id="PTHR11106:SF27">
    <property type="entry name" value="MACRO DOMAIN-CONTAINING PROTEIN"/>
    <property type="match status" value="1"/>
</dbReference>
<dbReference type="PROSITE" id="PS51154">
    <property type="entry name" value="MACRO"/>
    <property type="match status" value="1"/>
</dbReference>
<organism evidence="2 3">
    <name type="scientific">Dinoponera quadriceps</name>
    <name type="common">South American ant</name>
    <dbReference type="NCBI Taxonomy" id="609295"/>
    <lineage>
        <taxon>Eukaryota</taxon>
        <taxon>Metazoa</taxon>
        <taxon>Ecdysozoa</taxon>
        <taxon>Arthropoda</taxon>
        <taxon>Hexapoda</taxon>
        <taxon>Insecta</taxon>
        <taxon>Pterygota</taxon>
        <taxon>Neoptera</taxon>
        <taxon>Endopterygota</taxon>
        <taxon>Hymenoptera</taxon>
        <taxon>Apocrita</taxon>
        <taxon>Aculeata</taxon>
        <taxon>Formicoidea</taxon>
        <taxon>Formicidae</taxon>
        <taxon>Ponerinae</taxon>
        <taxon>Ponerini</taxon>
        <taxon>Dinoponera</taxon>
    </lineage>
</organism>
<feature type="domain" description="Macro" evidence="1">
    <location>
        <begin position="90"/>
        <end position="265"/>
    </location>
</feature>
<dbReference type="SMART" id="SM00506">
    <property type="entry name" value="A1pp"/>
    <property type="match status" value="1"/>
</dbReference>
<dbReference type="GeneID" id="106745124"/>
<dbReference type="NCBIfam" id="NF001664">
    <property type="entry name" value="PRK00431.1-6"/>
    <property type="match status" value="1"/>
</dbReference>
<keyword evidence="2" id="KW-1185">Reference proteome</keyword>
<dbReference type="GO" id="GO:0042278">
    <property type="term" value="P:purine nucleoside metabolic process"/>
    <property type="evidence" value="ECO:0007669"/>
    <property type="project" value="TreeGrafter"/>
</dbReference>
<protein>
    <submittedName>
        <fullName evidence="3">Macro domain-containing protein RSc0334-like</fullName>
    </submittedName>
</protein>
<dbReference type="SUPFAM" id="SSF52949">
    <property type="entry name" value="Macro domain-like"/>
    <property type="match status" value="1"/>
</dbReference>
<dbReference type="Gene3D" id="3.40.220.10">
    <property type="entry name" value="Leucine Aminopeptidase, subunit E, domain 1"/>
    <property type="match status" value="1"/>
</dbReference>
<evidence type="ECO:0000259" key="1">
    <source>
        <dbReference type="PROSITE" id="PS51154"/>
    </source>
</evidence>
<proteinExistence type="predicted"/>
<sequence length="268" mass="29814">MLALKATVANCILKRSPQTLWSFLPRTSLSASIKLEGKMSFEEEKKKFLNMPPKEKRNFYKGEVTTLGQVPTWVEYWNKNKSSIAIKSPKKNEEINEDLAKKISMWQGDITSLEIDAIVNAANSSLLGGGGVDGAIHRGAGPNLKKECATLKGCRVGEAKITGGYMLPAKYVIHTVGPQGEKPDKLKECYENSLALAKENNLRTIAFPCISTGIYGYPQKPAAKVALATVKKFLLENKDIMDRVIFCLFLKSDKDIYEELLQKYFALE</sequence>
<dbReference type="KEGG" id="dqu:106745124"/>